<protein>
    <submittedName>
        <fullName evidence="1">Ethanolamine utilization protein EutJ</fullName>
    </submittedName>
</protein>
<dbReference type="EMBL" id="DVFT01000032">
    <property type="protein sequence ID" value="HIQ95412.1"/>
    <property type="molecule type" value="Genomic_DNA"/>
</dbReference>
<dbReference type="Proteomes" id="UP000886886">
    <property type="component" value="Unassembled WGS sequence"/>
</dbReference>
<dbReference type="PANTHER" id="PTHR32432">
    <property type="entry name" value="CELL DIVISION PROTEIN FTSA-RELATED"/>
    <property type="match status" value="1"/>
</dbReference>
<reference evidence="1" key="1">
    <citation type="submission" date="2020-10" db="EMBL/GenBank/DDBJ databases">
        <authorList>
            <person name="Gilroy R."/>
        </authorList>
    </citation>
    <scope>NUCLEOTIDE SEQUENCE</scope>
    <source>
        <strain evidence="1">ChiSjej3B21-11622</strain>
    </source>
</reference>
<dbReference type="CDD" id="cd24047">
    <property type="entry name" value="ASKHA_NBD_EutJ"/>
    <property type="match status" value="1"/>
</dbReference>
<sequence>MDVKNRTLSNFAELVKTGECKKFKGRLKVGVDLGTANTVLAVVDSNNRPVAGISAPSHAIRDGVIVNYYDSVQLVTKLKNELEERLGTELLYGAAAIPPGVSPGSVKSIGYVLEGAGFEVTNIVDEPTAAAAVLKIQDGAVVDVGGGTTGISILKDGKVIYTDDEATGGNHMTMTVAGHYHIPYEEAEVLKINPEKEDEIFPVIKAVVDKMAIITQRFLTGYEVPAVYVVGGSSMFREFPAVFEKRLQLPIYRPVHPLLVTPLGIAFLCRLPKAEPEAKTDAATKK</sequence>
<dbReference type="InterPro" id="IPR043129">
    <property type="entry name" value="ATPase_NBD"/>
</dbReference>
<comment type="caution">
    <text evidence="1">The sequence shown here is derived from an EMBL/GenBank/DDBJ whole genome shotgun (WGS) entry which is preliminary data.</text>
</comment>
<evidence type="ECO:0000313" key="2">
    <source>
        <dbReference type="Proteomes" id="UP000886886"/>
    </source>
</evidence>
<dbReference type="SUPFAM" id="SSF53067">
    <property type="entry name" value="Actin-like ATPase domain"/>
    <property type="match status" value="1"/>
</dbReference>
<organism evidence="1 2">
    <name type="scientific">Candidatus Limivivens merdigallinarum</name>
    <dbReference type="NCBI Taxonomy" id="2840859"/>
    <lineage>
        <taxon>Bacteria</taxon>
        <taxon>Bacillati</taxon>
        <taxon>Bacillota</taxon>
        <taxon>Clostridia</taxon>
        <taxon>Lachnospirales</taxon>
        <taxon>Lachnospiraceae</taxon>
        <taxon>Lachnospiraceae incertae sedis</taxon>
        <taxon>Candidatus Limivivens</taxon>
    </lineage>
</organism>
<evidence type="ECO:0000313" key="1">
    <source>
        <dbReference type="EMBL" id="HIQ95412.1"/>
    </source>
</evidence>
<proteinExistence type="predicted"/>
<dbReference type="NCBIfam" id="TIGR02529">
    <property type="entry name" value="EutJ"/>
    <property type="match status" value="1"/>
</dbReference>
<accession>A0A9D0ZTK8</accession>
<dbReference type="Pfam" id="PF14450">
    <property type="entry name" value="FtsA"/>
    <property type="match status" value="1"/>
</dbReference>
<dbReference type="NCBIfam" id="NF011660">
    <property type="entry name" value="PRK15080.1"/>
    <property type="match status" value="1"/>
</dbReference>
<dbReference type="AlphaFoldDB" id="A0A9D0ZTK8"/>
<dbReference type="PANTHER" id="PTHR32432:SF3">
    <property type="entry name" value="ETHANOLAMINE UTILIZATION PROTEIN EUTJ"/>
    <property type="match status" value="1"/>
</dbReference>
<dbReference type="InterPro" id="IPR050696">
    <property type="entry name" value="FtsA/MreB"/>
</dbReference>
<gene>
    <name evidence="1" type="primary">eutJ</name>
    <name evidence="1" type="ORF">IAB26_02520</name>
</gene>
<name>A0A9D0ZTK8_9FIRM</name>
<reference evidence="1" key="2">
    <citation type="journal article" date="2021" name="PeerJ">
        <title>Extensive microbial diversity within the chicken gut microbiome revealed by metagenomics and culture.</title>
        <authorList>
            <person name="Gilroy R."/>
            <person name="Ravi A."/>
            <person name="Getino M."/>
            <person name="Pursley I."/>
            <person name="Horton D.L."/>
            <person name="Alikhan N.F."/>
            <person name="Baker D."/>
            <person name="Gharbi K."/>
            <person name="Hall N."/>
            <person name="Watson M."/>
            <person name="Adriaenssens E.M."/>
            <person name="Foster-Nyarko E."/>
            <person name="Jarju S."/>
            <person name="Secka A."/>
            <person name="Antonio M."/>
            <person name="Oren A."/>
            <person name="Chaudhuri R.R."/>
            <person name="La Ragione R."/>
            <person name="Hildebrand F."/>
            <person name="Pallen M.J."/>
        </authorList>
    </citation>
    <scope>NUCLEOTIDE SEQUENCE</scope>
    <source>
        <strain evidence="1">ChiSjej3B21-11622</strain>
    </source>
</reference>
<dbReference type="InterPro" id="IPR013366">
    <property type="entry name" value="EutJ"/>
</dbReference>
<dbReference type="Gene3D" id="3.30.420.40">
    <property type="match status" value="2"/>
</dbReference>